<feature type="transmembrane region" description="Helical" evidence="1">
    <location>
        <begin position="12"/>
        <end position="32"/>
    </location>
</feature>
<proteinExistence type="predicted"/>
<accession>A0ABP8B3F4</accession>
<evidence type="ECO:0000256" key="1">
    <source>
        <dbReference type="SAM" id="Phobius"/>
    </source>
</evidence>
<evidence type="ECO:0008006" key="4">
    <source>
        <dbReference type="Google" id="ProtNLM"/>
    </source>
</evidence>
<comment type="caution">
    <text evidence="2">The sequence shown here is derived from an EMBL/GenBank/DDBJ whole genome shotgun (WGS) entry which is preliminary data.</text>
</comment>
<feature type="transmembrane region" description="Helical" evidence="1">
    <location>
        <begin position="44"/>
        <end position="67"/>
    </location>
</feature>
<reference evidence="3" key="1">
    <citation type="journal article" date="2019" name="Int. J. Syst. Evol. Microbiol.">
        <title>The Global Catalogue of Microorganisms (GCM) 10K type strain sequencing project: providing services to taxonomists for standard genome sequencing and annotation.</title>
        <authorList>
            <consortium name="The Broad Institute Genomics Platform"/>
            <consortium name="The Broad Institute Genome Sequencing Center for Infectious Disease"/>
            <person name="Wu L."/>
            <person name="Ma J."/>
        </authorList>
    </citation>
    <scope>NUCLEOTIDE SEQUENCE [LARGE SCALE GENOMIC DNA]</scope>
    <source>
        <strain evidence="3">JCM 17626</strain>
    </source>
</reference>
<dbReference type="Proteomes" id="UP001501772">
    <property type="component" value="Unassembled WGS sequence"/>
</dbReference>
<name>A0ABP8B3F4_9SPHI</name>
<keyword evidence="3" id="KW-1185">Reference proteome</keyword>
<keyword evidence="1" id="KW-0812">Transmembrane</keyword>
<gene>
    <name evidence="2" type="ORF">GCM10022289_02920</name>
</gene>
<dbReference type="EMBL" id="BAABBY010000001">
    <property type="protein sequence ID" value="GAA4196738.1"/>
    <property type="molecule type" value="Genomic_DNA"/>
</dbReference>
<feature type="transmembrane region" description="Helical" evidence="1">
    <location>
        <begin position="204"/>
        <end position="225"/>
    </location>
</feature>
<keyword evidence="1" id="KW-0472">Membrane</keyword>
<sequence length="333" mass="38754">MNHNISKGLSIFWSIYMFFFAIPFPMLLYYNIKSENMPNLVGSNPWYSLALLTLSILFWTILLIGYYRKWVVRPFLIKRNIEKLKITGEPREAKILKSTKISKPGAAYDSYELTLQFKNLVGSTVTQITTLNDAKPYERRYEVGKSVGILLDKEVKNAPYFIFATTEAGIRKGIVMLTNLAWLSFAAIVVAYYVYSYYSESGGMGWRFMSIGHPLLTCAFMLLLYRAFGTFILRKFIGKPDKLFQIKFKGTQTNARLLKTSQTGTYINEQPMINFELEFTDQFYHKHRVNIKRIVNLLDLDMTKQEYVSIFYLKEDPQHAAFERDLNEVEGEF</sequence>
<evidence type="ECO:0000313" key="2">
    <source>
        <dbReference type="EMBL" id="GAA4196738.1"/>
    </source>
</evidence>
<protein>
    <recommendedName>
        <fullName evidence="4">Transmembrane protein</fullName>
    </recommendedName>
</protein>
<keyword evidence="1" id="KW-1133">Transmembrane helix</keyword>
<feature type="transmembrane region" description="Helical" evidence="1">
    <location>
        <begin position="180"/>
        <end position="198"/>
    </location>
</feature>
<evidence type="ECO:0000313" key="3">
    <source>
        <dbReference type="Proteomes" id="UP001501772"/>
    </source>
</evidence>
<organism evidence="2 3">
    <name type="scientific">Pedobacter jeongneungensis</name>
    <dbReference type="NCBI Taxonomy" id="947309"/>
    <lineage>
        <taxon>Bacteria</taxon>
        <taxon>Pseudomonadati</taxon>
        <taxon>Bacteroidota</taxon>
        <taxon>Sphingobacteriia</taxon>
        <taxon>Sphingobacteriales</taxon>
        <taxon>Sphingobacteriaceae</taxon>
        <taxon>Pedobacter</taxon>
    </lineage>
</organism>
<dbReference type="RefSeq" id="WP_344848765.1">
    <property type="nucleotide sequence ID" value="NZ_BAABBY010000001.1"/>
</dbReference>